<dbReference type="Pfam" id="PF11772">
    <property type="entry name" value="EpuA"/>
    <property type="match status" value="1"/>
</dbReference>
<keyword evidence="3" id="KW-0240">DNA-directed RNA polymerase</keyword>
<feature type="region of interest" description="Disordered" evidence="1">
    <location>
        <begin position="1"/>
        <end position="44"/>
    </location>
</feature>
<evidence type="ECO:0000256" key="2">
    <source>
        <dbReference type="SAM" id="Phobius"/>
    </source>
</evidence>
<accession>A0AAU8IHP9</accession>
<dbReference type="InterPro" id="IPR024596">
    <property type="entry name" value="RNApol_su_b/EpuA"/>
</dbReference>
<dbReference type="EMBL" id="CP159510">
    <property type="protein sequence ID" value="XCJ17877.1"/>
    <property type="molecule type" value="Genomic_DNA"/>
</dbReference>
<organism evidence="3">
    <name type="scientific">Sporolactobacillus sp. Y61</name>
    <dbReference type="NCBI Taxonomy" id="3160863"/>
    <lineage>
        <taxon>Bacteria</taxon>
        <taxon>Bacillati</taxon>
        <taxon>Bacillota</taxon>
        <taxon>Bacilli</taxon>
        <taxon>Bacillales</taxon>
        <taxon>Sporolactobacillaceae</taxon>
        <taxon>Sporolactobacillus</taxon>
    </lineage>
</organism>
<keyword evidence="2" id="KW-0472">Membrane</keyword>
<name>A0AAU8IHP9_9BACL</name>
<dbReference type="GO" id="GO:0000428">
    <property type="term" value="C:DNA-directed RNA polymerase complex"/>
    <property type="evidence" value="ECO:0007669"/>
    <property type="project" value="UniProtKB-KW"/>
</dbReference>
<keyword evidence="2" id="KW-0812">Transmembrane</keyword>
<feature type="compositionally biased region" description="Basic and acidic residues" evidence="1">
    <location>
        <begin position="19"/>
        <end position="44"/>
    </location>
</feature>
<dbReference type="AlphaFoldDB" id="A0AAU8IHP9"/>
<sequence length="111" mass="12664">MMAKDKNLHSKTAGTPAGETRESVKKAKAEARKAERKQESKKESQPVYNPFFNYHKRKFPIWQRLVLLISICAIALVGGAMFGYGVIGKGNPWEVFNPNTWQHILDFLRTD</sequence>
<protein>
    <submittedName>
        <fullName evidence="3">DNA-directed RNA polymerase subunit beta</fullName>
    </submittedName>
</protein>
<keyword evidence="2" id="KW-1133">Transmembrane helix</keyword>
<evidence type="ECO:0000313" key="3">
    <source>
        <dbReference type="EMBL" id="XCJ17877.1"/>
    </source>
</evidence>
<reference evidence="3" key="1">
    <citation type="submission" date="2024-06" db="EMBL/GenBank/DDBJ databases">
        <authorList>
            <person name="Fan A."/>
            <person name="Zhang F.Y."/>
            <person name="Zhang L."/>
        </authorList>
    </citation>
    <scope>NUCLEOTIDE SEQUENCE</scope>
    <source>
        <strain evidence="3">Y61</strain>
    </source>
</reference>
<proteinExistence type="predicted"/>
<evidence type="ECO:0000256" key="1">
    <source>
        <dbReference type="SAM" id="MobiDB-lite"/>
    </source>
</evidence>
<feature type="transmembrane region" description="Helical" evidence="2">
    <location>
        <begin position="65"/>
        <end position="87"/>
    </location>
</feature>
<keyword evidence="3" id="KW-0804">Transcription</keyword>
<dbReference type="RefSeq" id="WP_353948963.1">
    <property type="nucleotide sequence ID" value="NZ_CP159510.1"/>
</dbReference>
<gene>
    <name evidence="3" type="ORF">ABNN70_05225</name>
</gene>